<comment type="subcellular location">
    <subcellularLocation>
        <location evidence="1">Secreted</location>
    </subcellularLocation>
</comment>
<gene>
    <name evidence="5" type="ORF">R6U77_18320</name>
</gene>
<keyword evidence="2" id="KW-0964">Secreted</keyword>
<organism evidence="5 6">
    <name type="scientific">Lysinibacillus louembei</name>
    <dbReference type="NCBI Taxonomy" id="1470088"/>
    <lineage>
        <taxon>Bacteria</taxon>
        <taxon>Bacillati</taxon>
        <taxon>Bacillota</taxon>
        <taxon>Bacilli</taxon>
        <taxon>Bacillales</taxon>
        <taxon>Bacillaceae</taxon>
        <taxon>Lysinibacillus</taxon>
    </lineage>
</organism>
<keyword evidence="3" id="KW-0732">Signal</keyword>
<evidence type="ECO:0000259" key="4">
    <source>
        <dbReference type="Pfam" id="PF24517"/>
    </source>
</evidence>
<accession>A0ABZ0RXS3</accession>
<dbReference type="Proteomes" id="UP001322664">
    <property type="component" value="Chromosome"/>
</dbReference>
<dbReference type="Gene3D" id="2.60.120.970">
    <property type="match status" value="1"/>
</dbReference>
<feature type="domain" description="Carbohydrate-binding module family 96" evidence="4">
    <location>
        <begin position="126"/>
        <end position="286"/>
    </location>
</feature>
<protein>
    <submittedName>
        <fullName evidence="5">DNRLRE domain-containing protein</fullName>
    </submittedName>
</protein>
<sequence length="664" mass="75560">MEDINFDTAAENSSQNDIYTEIEIQPNNSFQAKYKLIAVGQSEKHIEIVARPEKESTTLIELISRALRFSNKDTYLNVMYRGNSDILTEIQPIGYNNMLAEIEVPPHNRMYAIYEIQQPPIVTDIFNPTQDSFTREQLSYQSINYGSNSSMVVGRSQDDIWRSFVQFDLSTVNSSYVLKETYLRLYYRGASPAHLKLEILNADSAWQETNITHLNRPSPIHLISSNFKTNEQAGYIEFDVLDVVKDWVALNKVNNGFIIRLSNETEFGQITFYTRETIKPPELVVKYYDSRIFSQGRSQHLTEIFVYKADESIVESEITVKSDYGFSRVDTEIYVHRVEVPLDSDIVTEICITKPYVFTEITAAIPVDDDKITAEISVRLPREKDKNVELTVSRPVVFVEIYIKHMNNIDTEITARLQRESQVDACLTVTKPSIPIEITPVIHDESQIDAEISITKPHVDAEITVPTNDENSILVEIEALDIWTSTVPVEIFINKDALPVEITPRVTKERNLQTVIHVTKPKIEAEIEVKYRNDIWVEIEPNIKSDTMIELIVSKPSIEASISVIVDEQSERDAEIYVKHIDAIPLEIDVKAVSQVVTEIDVKAVSQIHTEISITKKKVDTEITVPTWVDADVLAVVESRIFMVNNVFTVIQVGSKGGAYAFII</sequence>
<keyword evidence="6" id="KW-1185">Reference proteome</keyword>
<evidence type="ECO:0000256" key="1">
    <source>
        <dbReference type="ARBA" id="ARBA00004613"/>
    </source>
</evidence>
<dbReference type="Pfam" id="PF24517">
    <property type="entry name" value="CBM96"/>
    <property type="match status" value="1"/>
</dbReference>
<evidence type="ECO:0000256" key="3">
    <source>
        <dbReference type="ARBA" id="ARBA00022729"/>
    </source>
</evidence>
<dbReference type="EMBL" id="CP137624">
    <property type="protein sequence ID" value="WPK11824.1"/>
    <property type="molecule type" value="Genomic_DNA"/>
</dbReference>
<evidence type="ECO:0000313" key="6">
    <source>
        <dbReference type="Proteomes" id="UP001322664"/>
    </source>
</evidence>
<evidence type="ECO:0000313" key="5">
    <source>
        <dbReference type="EMBL" id="WPK11824.1"/>
    </source>
</evidence>
<dbReference type="NCBIfam" id="NF033679">
    <property type="entry name" value="DNRLRE_dom"/>
    <property type="match status" value="1"/>
</dbReference>
<name>A0ABZ0RXS3_9BACI</name>
<dbReference type="RefSeq" id="WP_319836739.1">
    <property type="nucleotide sequence ID" value="NZ_CP137624.1"/>
</dbReference>
<proteinExistence type="predicted"/>
<evidence type="ECO:0000256" key="2">
    <source>
        <dbReference type="ARBA" id="ARBA00022525"/>
    </source>
</evidence>
<dbReference type="InterPro" id="IPR055372">
    <property type="entry name" value="CBM96"/>
</dbReference>
<reference evidence="5 6" key="1">
    <citation type="submission" date="2023-09" db="EMBL/GenBank/DDBJ databases">
        <authorList>
            <person name="Page C.A."/>
            <person name="Perez-Diaz I.M."/>
        </authorList>
    </citation>
    <scope>NUCLEOTIDE SEQUENCE [LARGE SCALE GENOMIC DNA]</scope>
    <source>
        <strain evidence="5 6">Ll15</strain>
    </source>
</reference>